<dbReference type="Proteomes" id="UP001497457">
    <property type="component" value="Chromosome 34rd"/>
</dbReference>
<sequence>MRSLFFFPLHDSDNDLESGLICVRSEGCLQHSDLACGYRRTYLCSFGKASPMAISIKGIFRGLKIIAQIFTVQREHEIEIGYPTNVRHVSHIGFDASGSCPSWMNGFRGVEEVPAGGGGAASISSAAAQSSQTSWASLDFEQPVGAGVLPAAAEASTADSSAAFAGTANPRGVLKKQPAARPKKARAASPAGSSARSPSWRSAASFAAACRDDSGELRPAGVRAA</sequence>
<dbReference type="PROSITE" id="PS50108">
    <property type="entry name" value="CRIB"/>
    <property type="match status" value="1"/>
</dbReference>
<dbReference type="CDD" id="cd00132">
    <property type="entry name" value="CRIB"/>
    <property type="match status" value="1"/>
</dbReference>
<dbReference type="AlphaFoldDB" id="A0ABC9DNE5"/>
<accession>A0ABC9DNE5</accession>
<keyword evidence="4" id="KW-1185">Reference proteome</keyword>
<evidence type="ECO:0000256" key="1">
    <source>
        <dbReference type="SAM" id="MobiDB-lite"/>
    </source>
</evidence>
<proteinExistence type="predicted"/>
<organism evidence="3 4">
    <name type="scientific">Urochloa decumbens</name>
    <dbReference type="NCBI Taxonomy" id="240449"/>
    <lineage>
        <taxon>Eukaryota</taxon>
        <taxon>Viridiplantae</taxon>
        <taxon>Streptophyta</taxon>
        <taxon>Embryophyta</taxon>
        <taxon>Tracheophyta</taxon>
        <taxon>Spermatophyta</taxon>
        <taxon>Magnoliopsida</taxon>
        <taxon>Liliopsida</taxon>
        <taxon>Poales</taxon>
        <taxon>Poaceae</taxon>
        <taxon>PACMAD clade</taxon>
        <taxon>Panicoideae</taxon>
        <taxon>Panicodae</taxon>
        <taxon>Paniceae</taxon>
        <taxon>Melinidinae</taxon>
        <taxon>Urochloa</taxon>
    </lineage>
</organism>
<dbReference type="Pfam" id="PF00786">
    <property type="entry name" value="PBD"/>
    <property type="match status" value="1"/>
</dbReference>
<dbReference type="Gene3D" id="3.90.810.10">
    <property type="entry name" value="CRIB domain"/>
    <property type="match status" value="1"/>
</dbReference>
<feature type="region of interest" description="Disordered" evidence="1">
    <location>
        <begin position="168"/>
        <end position="205"/>
    </location>
</feature>
<feature type="domain" description="CRIB" evidence="2">
    <location>
        <begin position="80"/>
        <end position="93"/>
    </location>
</feature>
<evidence type="ECO:0000313" key="4">
    <source>
        <dbReference type="Proteomes" id="UP001497457"/>
    </source>
</evidence>
<name>A0ABC9DNE5_9POAL</name>
<feature type="compositionally biased region" description="Low complexity" evidence="1">
    <location>
        <begin position="187"/>
        <end position="205"/>
    </location>
</feature>
<protein>
    <recommendedName>
        <fullName evidence="2">CRIB domain-containing protein</fullName>
    </recommendedName>
</protein>
<dbReference type="EMBL" id="OZ075144">
    <property type="protein sequence ID" value="CAL5041298.1"/>
    <property type="molecule type" value="Genomic_DNA"/>
</dbReference>
<reference evidence="3" key="1">
    <citation type="submission" date="2024-10" db="EMBL/GenBank/DDBJ databases">
        <authorList>
            <person name="Ryan C."/>
        </authorList>
    </citation>
    <scope>NUCLEOTIDE SEQUENCE [LARGE SCALE GENOMIC DNA]</scope>
</reference>
<evidence type="ECO:0000313" key="3">
    <source>
        <dbReference type="EMBL" id="CAL5041298.1"/>
    </source>
</evidence>
<dbReference type="PANTHER" id="PTHR47846">
    <property type="entry name" value="OS06G0681300 PROTEIN-RELATED"/>
    <property type="match status" value="1"/>
</dbReference>
<dbReference type="PANTHER" id="PTHR47846:SF3">
    <property type="entry name" value="CRIB DOMAIN-CONTAINING PROTEIN"/>
    <property type="match status" value="1"/>
</dbReference>
<evidence type="ECO:0000259" key="2">
    <source>
        <dbReference type="PROSITE" id="PS50108"/>
    </source>
</evidence>
<dbReference type="InterPro" id="IPR036936">
    <property type="entry name" value="CRIB_dom_sf"/>
</dbReference>
<dbReference type="InterPro" id="IPR000095">
    <property type="entry name" value="CRIB_dom"/>
</dbReference>
<gene>
    <name evidence="3" type="ORF">URODEC1_LOCUS86590</name>
</gene>